<feature type="compositionally biased region" description="Basic and acidic residues" evidence="1">
    <location>
        <begin position="77"/>
        <end position="87"/>
    </location>
</feature>
<keyword evidence="3" id="KW-1185">Reference proteome</keyword>
<evidence type="ECO:0000256" key="1">
    <source>
        <dbReference type="SAM" id="MobiDB-lite"/>
    </source>
</evidence>
<proteinExistence type="predicted"/>
<dbReference type="Proteomes" id="UP000664761">
    <property type="component" value="Unassembled WGS sequence"/>
</dbReference>
<evidence type="ECO:0000313" key="3">
    <source>
        <dbReference type="Proteomes" id="UP000664761"/>
    </source>
</evidence>
<dbReference type="RefSeq" id="WP_207044900.1">
    <property type="nucleotide sequence ID" value="NZ_JAFLNC010000003.1"/>
</dbReference>
<dbReference type="EMBL" id="JAFLNC010000003">
    <property type="protein sequence ID" value="MBO0333880.1"/>
    <property type="molecule type" value="Genomic_DNA"/>
</dbReference>
<organism evidence="2 3">
    <name type="scientific">Sneathiella sedimenti</name>
    <dbReference type="NCBI Taxonomy" id="2816034"/>
    <lineage>
        <taxon>Bacteria</taxon>
        <taxon>Pseudomonadati</taxon>
        <taxon>Pseudomonadota</taxon>
        <taxon>Alphaproteobacteria</taxon>
        <taxon>Sneathiellales</taxon>
        <taxon>Sneathiellaceae</taxon>
        <taxon>Sneathiella</taxon>
    </lineage>
</organism>
<reference evidence="2 3" key="1">
    <citation type="submission" date="2021-03" db="EMBL/GenBank/DDBJ databases">
        <title>Sneathiella sp. CAU 1612 isolated from Kang Won-do.</title>
        <authorList>
            <person name="Kim W."/>
        </authorList>
    </citation>
    <scope>NUCLEOTIDE SEQUENCE [LARGE SCALE GENOMIC DNA]</scope>
    <source>
        <strain evidence="2 3">CAU 1612</strain>
    </source>
</reference>
<sequence>MKNSPTLMDKIRKNPAEFFDTPHDVTRDNNLTQDQQNDILKAWEDDVKALLRAESENMPASEKQAKPAELLSTISKLRAEQQERQRD</sequence>
<gene>
    <name evidence="2" type="ORF">J0X12_09655</name>
</gene>
<accession>A0ABS3F5X7</accession>
<feature type="region of interest" description="Disordered" evidence="1">
    <location>
        <begin position="54"/>
        <end position="87"/>
    </location>
</feature>
<comment type="caution">
    <text evidence="2">The sequence shown here is derived from an EMBL/GenBank/DDBJ whole genome shotgun (WGS) entry which is preliminary data.</text>
</comment>
<feature type="compositionally biased region" description="Basic and acidic residues" evidence="1">
    <location>
        <begin position="9"/>
        <end position="27"/>
    </location>
</feature>
<evidence type="ECO:0000313" key="2">
    <source>
        <dbReference type="EMBL" id="MBO0333880.1"/>
    </source>
</evidence>
<name>A0ABS3F5X7_9PROT</name>
<feature type="region of interest" description="Disordered" evidence="1">
    <location>
        <begin position="1"/>
        <end position="30"/>
    </location>
</feature>
<protein>
    <submittedName>
        <fullName evidence="2">Uncharacterized protein</fullName>
    </submittedName>
</protein>